<evidence type="ECO:0000313" key="2">
    <source>
        <dbReference type="Proteomes" id="UP001341840"/>
    </source>
</evidence>
<name>A0ABU6YSJ2_9FABA</name>
<accession>A0ABU6YSJ2</accession>
<keyword evidence="2" id="KW-1185">Reference proteome</keyword>
<reference evidence="1 2" key="1">
    <citation type="journal article" date="2023" name="Plants (Basel)">
        <title>Bridging the Gap: Combining Genomics and Transcriptomics Approaches to Understand Stylosanthes scabra, an Orphan Legume from the Brazilian Caatinga.</title>
        <authorList>
            <person name="Ferreira-Neto J.R.C."/>
            <person name="da Silva M.D."/>
            <person name="Binneck E."/>
            <person name="de Melo N.F."/>
            <person name="da Silva R.H."/>
            <person name="de Melo A.L.T.M."/>
            <person name="Pandolfi V."/>
            <person name="Bustamante F.O."/>
            <person name="Brasileiro-Vidal A.C."/>
            <person name="Benko-Iseppon A.M."/>
        </authorList>
    </citation>
    <scope>NUCLEOTIDE SEQUENCE [LARGE SCALE GENOMIC DNA]</scope>
    <source>
        <tissue evidence="1">Leaves</tissue>
    </source>
</reference>
<proteinExistence type="predicted"/>
<comment type="caution">
    <text evidence="1">The sequence shown here is derived from an EMBL/GenBank/DDBJ whole genome shotgun (WGS) entry which is preliminary data.</text>
</comment>
<protein>
    <submittedName>
        <fullName evidence="1">Uncharacterized protein</fullName>
    </submittedName>
</protein>
<gene>
    <name evidence="1" type="ORF">PIB30_082262</name>
</gene>
<dbReference type="Proteomes" id="UP001341840">
    <property type="component" value="Unassembled WGS sequence"/>
</dbReference>
<evidence type="ECO:0000313" key="1">
    <source>
        <dbReference type="EMBL" id="MED6212330.1"/>
    </source>
</evidence>
<sequence length="265" mass="30044">MVKKKSCQNVCCPRVLSVPERELYGWVDEEVFSQSSVVTSDMLLELLHEIRITEGGVSKEDYVIEAAGPSNRLPFQAAEDRTHFLWVYTKLFTHLCVQLPFTDFQKDLPPVLACFPLYLPAARSSPRKRVHVFPCSSRAKAFRVHFKVLPFPLRRPFWLDDGDKPFPWVYWNSKILDHVDVKVGVFLDSLLGDMEKQSRFDRLRQKMVEAEGVCPRSILSSPKDQTASAEASASTPATTVPLALLPALPNLRKSFRSLPLKSLSP</sequence>
<organism evidence="1 2">
    <name type="scientific">Stylosanthes scabra</name>
    <dbReference type="NCBI Taxonomy" id="79078"/>
    <lineage>
        <taxon>Eukaryota</taxon>
        <taxon>Viridiplantae</taxon>
        <taxon>Streptophyta</taxon>
        <taxon>Embryophyta</taxon>
        <taxon>Tracheophyta</taxon>
        <taxon>Spermatophyta</taxon>
        <taxon>Magnoliopsida</taxon>
        <taxon>eudicotyledons</taxon>
        <taxon>Gunneridae</taxon>
        <taxon>Pentapetalae</taxon>
        <taxon>rosids</taxon>
        <taxon>fabids</taxon>
        <taxon>Fabales</taxon>
        <taxon>Fabaceae</taxon>
        <taxon>Papilionoideae</taxon>
        <taxon>50 kb inversion clade</taxon>
        <taxon>dalbergioids sensu lato</taxon>
        <taxon>Dalbergieae</taxon>
        <taxon>Pterocarpus clade</taxon>
        <taxon>Stylosanthes</taxon>
    </lineage>
</organism>
<dbReference type="EMBL" id="JASCZI010242914">
    <property type="protein sequence ID" value="MED6212330.1"/>
    <property type="molecule type" value="Genomic_DNA"/>
</dbReference>